<reference evidence="3" key="1">
    <citation type="submission" date="2016-06" db="EMBL/GenBank/DDBJ databases">
        <title>Parallel loss of symbiosis genes in relatives of nitrogen-fixing non-legume Parasponia.</title>
        <authorList>
            <person name="Van Velzen R."/>
            <person name="Holmer R."/>
            <person name="Bu F."/>
            <person name="Rutten L."/>
            <person name="Van Zeijl A."/>
            <person name="Liu W."/>
            <person name="Santuari L."/>
            <person name="Cao Q."/>
            <person name="Sharma T."/>
            <person name="Shen D."/>
            <person name="Roswanjaya Y."/>
            <person name="Wardhani T."/>
            <person name="Kalhor M.S."/>
            <person name="Jansen J."/>
            <person name="Van den Hoogen J."/>
            <person name="Gungor B."/>
            <person name="Hartog M."/>
            <person name="Hontelez J."/>
            <person name="Verver J."/>
            <person name="Yang W.-C."/>
            <person name="Schijlen E."/>
            <person name="Repin R."/>
            <person name="Schilthuizen M."/>
            <person name="Schranz E."/>
            <person name="Heidstra R."/>
            <person name="Miyata K."/>
            <person name="Fedorova E."/>
            <person name="Kohlen W."/>
            <person name="Bisseling T."/>
            <person name="Smit S."/>
            <person name="Geurts R."/>
        </authorList>
    </citation>
    <scope>NUCLEOTIDE SEQUENCE [LARGE SCALE GENOMIC DNA]</scope>
    <source>
        <strain evidence="3">cv. WU1-14</strain>
    </source>
</reference>
<dbReference type="CDD" id="cd20406">
    <property type="entry name" value="Tudor_Agenet_AtDUF_rpt2_4"/>
    <property type="match status" value="2"/>
</dbReference>
<accession>A0A2P5CSN7</accession>
<feature type="domain" description="Agenet" evidence="1">
    <location>
        <begin position="223"/>
        <end position="279"/>
    </location>
</feature>
<dbReference type="PANTHER" id="PTHR31917">
    <property type="entry name" value="AGENET DOMAIN-CONTAINING PROTEIN-RELATED"/>
    <property type="match status" value="1"/>
</dbReference>
<feature type="domain" description="Agenet" evidence="1">
    <location>
        <begin position="152"/>
        <end position="220"/>
    </location>
</feature>
<sequence length="293" mass="33774">MAVSGDPYFKVGAAVEVRSTRGGALKPATLIAKSSSGTSFLVEYKTPLKPKTKGKPLMEELDVSLLRPSPPQESDDYAFELGQEVDAYHNGRWWEGVITQISEDSSKISVYLHIKHELQLEPSRLRPHREWIDGKWVPPPLQEKNVSAPKGAKVEEGSLVEVHINEEGFEGSWYAAKIIEDMGEDKCLVQYRTIRTETGEKFLKEEVNRRNIRPYPPETIMVDGFELNEQVDAFYNDGWWEGWICKILSRGRYRVYFKHSEEEIVFEHSDLRPHQNWINDTWVLASQVYFISK</sequence>
<feature type="domain" description="Agenet" evidence="1">
    <location>
        <begin position="7"/>
        <end position="74"/>
    </location>
</feature>
<gene>
    <name evidence="2" type="ORF">PanWU01x14_127530</name>
</gene>
<proteinExistence type="predicted"/>
<keyword evidence="3" id="KW-1185">Reference proteome</keyword>
<evidence type="ECO:0000259" key="1">
    <source>
        <dbReference type="SMART" id="SM00743"/>
    </source>
</evidence>
<protein>
    <submittedName>
        <fullName evidence="2">Agenet domain containing protein</fullName>
    </submittedName>
</protein>
<organism evidence="2 3">
    <name type="scientific">Parasponia andersonii</name>
    <name type="common">Sponia andersonii</name>
    <dbReference type="NCBI Taxonomy" id="3476"/>
    <lineage>
        <taxon>Eukaryota</taxon>
        <taxon>Viridiplantae</taxon>
        <taxon>Streptophyta</taxon>
        <taxon>Embryophyta</taxon>
        <taxon>Tracheophyta</taxon>
        <taxon>Spermatophyta</taxon>
        <taxon>Magnoliopsida</taxon>
        <taxon>eudicotyledons</taxon>
        <taxon>Gunneridae</taxon>
        <taxon>Pentapetalae</taxon>
        <taxon>rosids</taxon>
        <taxon>fabids</taxon>
        <taxon>Rosales</taxon>
        <taxon>Cannabaceae</taxon>
        <taxon>Parasponia</taxon>
    </lineage>
</organism>
<dbReference type="PANTHER" id="PTHR31917:SF147">
    <property type="entry name" value="AGENET DOMAIN-CONTAINING PROTEIN"/>
    <property type="match status" value="1"/>
</dbReference>
<dbReference type="InterPro" id="IPR014002">
    <property type="entry name" value="Agenet_dom_plant"/>
</dbReference>
<dbReference type="Proteomes" id="UP000237105">
    <property type="component" value="Unassembled WGS sequence"/>
</dbReference>
<evidence type="ECO:0000313" key="2">
    <source>
        <dbReference type="EMBL" id="PON63986.1"/>
    </source>
</evidence>
<dbReference type="EMBL" id="JXTB01000099">
    <property type="protein sequence ID" value="PON63986.1"/>
    <property type="molecule type" value="Genomic_DNA"/>
</dbReference>
<dbReference type="AlphaFoldDB" id="A0A2P5CSN7"/>
<dbReference type="InterPro" id="IPR008395">
    <property type="entry name" value="Agenet-like_dom"/>
</dbReference>
<comment type="caution">
    <text evidence="2">The sequence shown here is derived from an EMBL/GenBank/DDBJ whole genome shotgun (WGS) entry which is preliminary data.</text>
</comment>
<evidence type="ECO:0000313" key="3">
    <source>
        <dbReference type="Proteomes" id="UP000237105"/>
    </source>
</evidence>
<dbReference type="Gene3D" id="2.30.30.140">
    <property type="match status" value="1"/>
</dbReference>
<feature type="domain" description="Agenet" evidence="1">
    <location>
        <begin position="77"/>
        <end position="133"/>
    </location>
</feature>
<name>A0A2P5CSN7_PARAD</name>
<dbReference type="CDD" id="cd20405">
    <property type="entry name" value="Tudor_Agenet_AtDUF_rpt1_3"/>
    <property type="match status" value="1"/>
</dbReference>
<dbReference type="Pfam" id="PF05641">
    <property type="entry name" value="Agenet"/>
    <property type="match status" value="3"/>
</dbReference>
<dbReference type="SMART" id="SM00743">
    <property type="entry name" value="Agenet"/>
    <property type="match status" value="4"/>
</dbReference>
<dbReference type="OrthoDB" id="2020707at2759"/>